<dbReference type="AlphaFoldDB" id="A0AAW5P7C5"/>
<dbReference type="EMBL" id="JANTZM010000007">
    <property type="protein sequence ID" value="MCS4157731.1"/>
    <property type="molecule type" value="Genomic_DNA"/>
</dbReference>
<dbReference type="RefSeq" id="WP_259258253.1">
    <property type="nucleotide sequence ID" value="NZ_JANTZM010000007.1"/>
</dbReference>
<reference evidence="1" key="1">
    <citation type="submission" date="2022-08" db="EMBL/GenBank/DDBJ databases">
        <title>Genomic Encyclopedia of Type Strains, Phase V (KMG-V): Genome sequencing to study the core and pangenomes of soil and plant-associated prokaryotes.</title>
        <authorList>
            <person name="Whitman W."/>
        </authorList>
    </citation>
    <scope>NUCLEOTIDE SEQUENCE</scope>
    <source>
        <strain evidence="1">SP3002</strain>
    </source>
</reference>
<dbReference type="Proteomes" id="UP001155110">
    <property type="component" value="Unassembled WGS sequence"/>
</dbReference>
<accession>A0AAW5P7C5</accession>
<evidence type="ECO:0000313" key="1">
    <source>
        <dbReference type="EMBL" id="MCS4157731.1"/>
    </source>
</evidence>
<evidence type="ECO:0000313" key="2">
    <source>
        <dbReference type="Proteomes" id="UP001155110"/>
    </source>
</evidence>
<comment type="caution">
    <text evidence="1">The sequence shown here is derived from an EMBL/GenBank/DDBJ whole genome shotgun (WGS) entry which is preliminary data.</text>
</comment>
<gene>
    <name evidence="1" type="ORF">GGP99_001695</name>
</gene>
<organism evidence="1 2">
    <name type="scientific">Salinibacter ruber</name>
    <dbReference type="NCBI Taxonomy" id="146919"/>
    <lineage>
        <taxon>Bacteria</taxon>
        <taxon>Pseudomonadati</taxon>
        <taxon>Rhodothermota</taxon>
        <taxon>Rhodothermia</taxon>
        <taxon>Rhodothermales</taxon>
        <taxon>Salinibacteraceae</taxon>
        <taxon>Salinibacter</taxon>
    </lineage>
</organism>
<proteinExistence type="predicted"/>
<protein>
    <submittedName>
        <fullName evidence="1">Uncharacterized protein</fullName>
    </submittedName>
</protein>
<name>A0AAW5P7C5_9BACT</name>
<sequence length="200" mass="22363">MGQYYKLISEDKQEFVEPLMHKMWEIMNNPAAGALAYLTADAPYDGGGTPTANYSAFKDDDGEVDWDEYGRMCKITWPNFGRWSGDRIRTVGDYAESGLYGEADRSEGWTNVTDEVLPEVRAAEDDTMGRGGVRIGTFGRIGSQVDYKVFISRNDPTKFYGVLHPGNDKREVETELHDTPRDATIAAKGIYENNPVGVKQ</sequence>